<keyword evidence="7" id="KW-0290">Folate-binding</keyword>
<comment type="pathway">
    <text evidence="2">Amino-acid degradation; L-histidine degradation into L-glutamate; L-glutamate from N-formimidoyl-L-glutamate (transferase route): step 1/1.</text>
</comment>
<gene>
    <name evidence="10" type="primary">ftcD</name>
    <name evidence="10" type="ORF">COS49_02545</name>
</gene>
<sequence>MQKIIECVPNFSEGRNLKVIRAIFAAAKKVKTVRVFELEYNRDHNRCLFTIVGVPLDVLASVFEAIKTATKLIDMNKHQGEHPRIGATDVVPFVPVFGVSMKECVELAEKLGKKVGEELSIPVFLYEEAATKQENRNLADVRKGEYEGLKVRMNKPDFGPSKTHPTAGAVVVGARKFLIAFNINLDTPDVEIAKKIASAIRERDGGLPGVKALGFKVDGLAQVSINLADFEKTNFDEAFREVEKLADKMNVKIKSSEIYGMIPLAALVKSVKTTFKADTFKAGQILEGRLSDD</sequence>
<dbReference type="Pfam" id="PF02971">
    <property type="entry name" value="FTCD"/>
    <property type="match status" value="1"/>
</dbReference>
<dbReference type="GO" id="GO:0030409">
    <property type="term" value="F:glutamate formimidoyltransferase activity"/>
    <property type="evidence" value="ECO:0007669"/>
    <property type="project" value="UniProtKB-EC"/>
</dbReference>
<evidence type="ECO:0000256" key="5">
    <source>
        <dbReference type="ARBA" id="ARBA00022679"/>
    </source>
</evidence>
<dbReference type="InterPro" id="IPR013802">
    <property type="entry name" value="Formiminotransferase_C"/>
</dbReference>
<dbReference type="InterPro" id="IPR037070">
    <property type="entry name" value="Formiminotransferase_C_sf"/>
</dbReference>
<dbReference type="InterPro" id="IPR051623">
    <property type="entry name" value="FTCD"/>
</dbReference>
<comment type="caution">
    <text evidence="10">The sequence shown here is derived from an EMBL/GenBank/DDBJ whole genome shotgun (WGS) entry which is preliminary data.</text>
</comment>
<dbReference type="SUPFAM" id="SSF55116">
    <property type="entry name" value="Formiminotransferase domain of formiminotransferase-cyclodeaminase"/>
    <property type="match status" value="2"/>
</dbReference>
<dbReference type="InterPro" id="IPR022384">
    <property type="entry name" value="FormiminoTrfase_cat_dom_sf"/>
</dbReference>
<evidence type="ECO:0000256" key="2">
    <source>
        <dbReference type="ARBA" id="ARBA00005082"/>
    </source>
</evidence>
<dbReference type="InterPro" id="IPR037064">
    <property type="entry name" value="Formiminotransferase_N_sf"/>
</dbReference>
<dbReference type="EMBL" id="PEUX01000056">
    <property type="protein sequence ID" value="PIV10066.1"/>
    <property type="molecule type" value="Genomic_DNA"/>
</dbReference>
<dbReference type="SMART" id="SM01222">
    <property type="entry name" value="FTCD_N"/>
    <property type="match status" value="1"/>
</dbReference>
<dbReference type="InterPro" id="IPR012886">
    <property type="entry name" value="Formiminotransferase_N"/>
</dbReference>
<dbReference type="Gene3D" id="3.30.990.10">
    <property type="entry name" value="Formiminotransferase, N-terminal subdomain"/>
    <property type="match status" value="1"/>
</dbReference>
<dbReference type="Pfam" id="PF07837">
    <property type="entry name" value="FTCD_N"/>
    <property type="match status" value="1"/>
</dbReference>
<dbReference type="GO" id="GO:0019557">
    <property type="term" value="P:L-histidine catabolic process to glutamate and formate"/>
    <property type="evidence" value="ECO:0007669"/>
    <property type="project" value="UniProtKB-UniPathway"/>
</dbReference>
<evidence type="ECO:0000259" key="8">
    <source>
        <dbReference type="SMART" id="SM01221"/>
    </source>
</evidence>
<evidence type="ECO:0000256" key="1">
    <source>
        <dbReference type="ARBA" id="ARBA00004496"/>
    </source>
</evidence>
<evidence type="ECO:0000256" key="7">
    <source>
        <dbReference type="ARBA" id="ARBA00022954"/>
    </source>
</evidence>
<keyword evidence="4" id="KW-0963">Cytoplasm</keyword>
<dbReference type="PANTHER" id="PTHR12234:SF8">
    <property type="entry name" value="FORMIMINOTRANSFERASE-CYCLODEAMINASE"/>
    <property type="match status" value="1"/>
</dbReference>
<dbReference type="GO" id="GO:0019556">
    <property type="term" value="P:L-histidine catabolic process to glutamate and formamide"/>
    <property type="evidence" value="ECO:0007669"/>
    <property type="project" value="UniProtKB-UniPathway"/>
</dbReference>
<protein>
    <recommendedName>
        <fullName evidence="3">glutamate formimidoyltransferase</fullName>
        <ecNumber evidence="3">2.1.2.5</ecNumber>
    </recommendedName>
</protein>
<feature type="domain" description="Formiminotransferase N-terminal subdomain" evidence="9">
    <location>
        <begin position="3"/>
        <end position="176"/>
    </location>
</feature>
<dbReference type="GO" id="GO:0005737">
    <property type="term" value="C:cytoplasm"/>
    <property type="evidence" value="ECO:0007669"/>
    <property type="project" value="UniProtKB-SubCell"/>
</dbReference>
<organism evidence="10 11">
    <name type="scientific">Candidatus Portnoybacteria bacterium CG03_land_8_20_14_0_80_41_10</name>
    <dbReference type="NCBI Taxonomy" id="1974808"/>
    <lineage>
        <taxon>Bacteria</taxon>
        <taxon>Candidatus Portnoyibacteriota</taxon>
    </lineage>
</organism>
<dbReference type="AlphaFoldDB" id="A0A2M7BU22"/>
<name>A0A2M7BU22_9BACT</name>
<evidence type="ECO:0000256" key="3">
    <source>
        <dbReference type="ARBA" id="ARBA00012252"/>
    </source>
</evidence>
<keyword evidence="5 10" id="KW-0808">Transferase</keyword>
<dbReference type="InterPro" id="IPR004227">
    <property type="entry name" value="Formiminotransferase_cat"/>
</dbReference>
<proteinExistence type="predicted"/>
<dbReference type="Proteomes" id="UP000229894">
    <property type="component" value="Unassembled WGS sequence"/>
</dbReference>
<dbReference type="SMART" id="SM01221">
    <property type="entry name" value="FTCD"/>
    <property type="match status" value="1"/>
</dbReference>
<dbReference type="GO" id="GO:0005542">
    <property type="term" value="F:folic acid binding"/>
    <property type="evidence" value="ECO:0007669"/>
    <property type="project" value="UniProtKB-KW"/>
</dbReference>
<dbReference type="UniPathway" id="UPA00379">
    <property type="reaction ID" value="UER00555"/>
</dbReference>
<dbReference type="Gene3D" id="3.30.70.670">
    <property type="entry name" value="Formiminotransferase, C-terminal subdomain"/>
    <property type="match status" value="1"/>
</dbReference>
<dbReference type="EC" id="2.1.2.5" evidence="3"/>
<evidence type="ECO:0000256" key="4">
    <source>
        <dbReference type="ARBA" id="ARBA00022490"/>
    </source>
</evidence>
<evidence type="ECO:0000313" key="10">
    <source>
        <dbReference type="EMBL" id="PIV10066.1"/>
    </source>
</evidence>
<feature type="domain" description="Formiminotransferase C-terminal subdomain" evidence="8">
    <location>
        <begin position="177"/>
        <end position="289"/>
    </location>
</feature>
<accession>A0A2M7BU22</accession>
<evidence type="ECO:0000313" key="11">
    <source>
        <dbReference type="Proteomes" id="UP000229894"/>
    </source>
</evidence>
<dbReference type="PANTHER" id="PTHR12234">
    <property type="entry name" value="FORMIMINOTRANSFERASE-CYCLODEAMINASE"/>
    <property type="match status" value="1"/>
</dbReference>
<reference evidence="11" key="1">
    <citation type="submission" date="2017-09" db="EMBL/GenBank/DDBJ databases">
        <title>Depth-based differentiation of microbial function through sediment-hosted aquifers and enrichment of novel symbionts in the deep terrestrial subsurface.</title>
        <authorList>
            <person name="Probst A.J."/>
            <person name="Ladd B."/>
            <person name="Jarett J.K."/>
            <person name="Geller-Mcgrath D.E."/>
            <person name="Sieber C.M.K."/>
            <person name="Emerson J.B."/>
            <person name="Anantharaman K."/>
            <person name="Thomas B.C."/>
            <person name="Malmstrom R."/>
            <person name="Stieglmeier M."/>
            <person name="Klingl A."/>
            <person name="Woyke T."/>
            <person name="Ryan C.M."/>
            <person name="Banfield J.F."/>
        </authorList>
    </citation>
    <scope>NUCLEOTIDE SEQUENCE [LARGE SCALE GENOMIC DNA]</scope>
</reference>
<evidence type="ECO:0000256" key="6">
    <source>
        <dbReference type="ARBA" id="ARBA00022808"/>
    </source>
</evidence>
<keyword evidence="6" id="KW-0369">Histidine metabolism</keyword>
<dbReference type="NCBIfam" id="TIGR02024">
    <property type="entry name" value="FtcD"/>
    <property type="match status" value="1"/>
</dbReference>
<evidence type="ECO:0000259" key="9">
    <source>
        <dbReference type="SMART" id="SM01222"/>
    </source>
</evidence>
<comment type="subcellular location">
    <subcellularLocation>
        <location evidence="1">Cytoplasm</location>
    </subcellularLocation>
</comment>